<dbReference type="Gene3D" id="3.40.50.1110">
    <property type="entry name" value="SGNH hydrolase"/>
    <property type="match status" value="1"/>
</dbReference>
<comment type="caution">
    <text evidence="4">The sequence shown here is derived from an EMBL/GenBank/DDBJ whole genome shotgun (WGS) entry which is preliminary data.</text>
</comment>
<accession>A0A8S3Z763</accession>
<feature type="transmembrane region" description="Helical" evidence="2">
    <location>
        <begin position="34"/>
        <end position="53"/>
    </location>
</feature>
<evidence type="ECO:0000313" key="4">
    <source>
        <dbReference type="EMBL" id="CAG5123855.1"/>
    </source>
</evidence>
<dbReference type="EMBL" id="CAJHNH020001635">
    <property type="protein sequence ID" value="CAG5123855.1"/>
    <property type="molecule type" value="Genomic_DNA"/>
</dbReference>
<protein>
    <recommendedName>
        <fullName evidence="3">Sialate O-acetylesterase domain-containing protein</fullName>
    </recommendedName>
</protein>
<dbReference type="Proteomes" id="UP000678393">
    <property type="component" value="Unassembled WGS sequence"/>
</dbReference>
<evidence type="ECO:0000259" key="3">
    <source>
        <dbReference type="Pfam" id="PF03629"/>
    </source>
</evidence>
<dbReference type="InterPro" id="IPR005181">
    <property type="entry name" value="SASA"/>
</dbReference>
<evidence type="ECO:0000313" key="5">
    <source>
        <dbReference type="Proteomes" id="UP000678393"/>
    </source>
</evidence>
<organism evidence="4 5">
    <name type="scientific">Candidula unifasciata</name>
    <dbReference type="NCBI Taxonomy" id="100452"/>
    <lineage>
        <taxon>Eukaryota</taxon>
        <taxon>Metazoa</taxon>
        <taxon>Spiralia</taxon>
        <taxon>Lophotrochozoa</taxon>
        <taxon>Mollusca</taxon>
        <taxon>Gastropoda</taxon>
        <taxon>Heterobranchia</taxon>
        <taxon>Euthyneura</taxon>
        <taxon>Panpulmonata</taxon>
        <taxon>Eupulmonata</taxon>
        <taxon>Stylommatophora</taxon>
        <taxon>Helicina</taxon>
        <taxon>Helicoidea</taxon>
        <taxon>Geomitridae</taxon>
        <taxon>Candidula</taxon>
    </lineage>
</organism>
<dbReference type="PANTHER" id="PTHR22901:SF0">
    <property type="entry name" value="SIALATE O-ACETYLESTERASE"/>
    <property type="match status" value="1"/>
</dbReference>
<dbReference type="OrthoDB" id="42638at2759"/>
<dbReference type="InterPro" id="IPR036514">
    <property type="entry name" value="SGNH_hydro_sf"/>
</dbReference>
<dbReference type="GO" id="GO:0001681">
    <property type="term" value="F:sialate O-acetylesterase activity"/>
    <property type="evidence" value="ECO:0007669"/>
    <property type="project" value="InterPro"/>
</dbReference>
<dbReference type="GO" id="GO:0005975">
    <property type="term" value="P:carbohydrate metabolic process"/>
    <property type="evidence" value="ECO:0007669"/>
    <property type="project" value="TreeGrafter"/>
</dbReference>
<feature type="domain" description="Sialate O-acetylesterase" evidence="3">
    <location>
        <begin position="167"/>
        <end position="359"/>
    </location>
</feature>
<keyword evidence="2" id="KW-0812">Transmembrane</keyword>
<dbReference type="PANTHER" id="PTHR22901">
    <property type="entry name" value="SIALATE O-ACETYLESTERASE"/>
    <property type="match status" value="1"/>
</dbReference>
<keyword evidence="5" id="KW-1185">Reference proteome</keyword>
<dbReference type="InterPro" id="IPR039329">
    <property type="entry name" value="SIAE"/>
</dbReference>
<keyword evidence="2" id="KW-1133">Transmembrane helix</keyword>
<reference evidence="4" key="1">
    <citation type="submission" date="2021-04" db="EMBL/GenBank/DDBJ databases">
        <authorList>
            <consortium name="Molecular Ecology Group"/>
        </authorList>
    </citation>
    <scope>NUCLEOTIDE SEQUENCE</scope>
</reference>
<keyword evidence="2" id="KW-0472">Membrane</keyword>
<sequence>MATVGSPALLATSSTSWRGHMAGWNRHSIWKMGIVILLLAVIFALIFAAYYAVMASSNVVTHFSVDFKGKAVNFSFAKHFQSRMVLQQAPQRANIYGFSSDIGATIALEVITSKKVYHYETIVKQGAASKLGYWSVKLRPMKTNESVLIRAKAEGVSHILEDVIFGDVWICSGQSNMEFKVHEIIGAKEVIKESLNYPNVRFMAALQTGMHIPLSDLVDLEIQWSSPQDVGVSDFSAVCWLYGKAIHAVLGYPIGLVGSYLGGSPVAAWSSGEALAKCEVGTATWSRPDPEQLVSPPDSLRNTDNSVLWNAMVHPLLGMTISGVIWYQGEQDSHEDTKKNNYNCSFPAMIDDWRLQFNKASSGETNNIFPFGFVQLAPSMPPYDPGFPDIRWHQTADYGYVPNERLVNVFMATALDLPDFEAPRGPIHPRHKLEIGSRLALSGLAVAYNKQEVFQGPFPVWARLGMNSSLVVDYGTQWRLHVRSSEGFELMCTSGSKSTVTSWEPTVIISNTSTQVTLQAAVCSEGQQILGLRYAWTNSPCALKMCAVYSTINELPAPPFVSFIENVHGKPEFQFGKQTWN</sequence>
<gene>
    <name evidence="4" type="ORF">CUNI_LOCUS9413</name>
</gene>
<name>A0A8S3Z763_9EUPU</name>
<dbReference type="SUPFAM" id="SSF52266">
    <property type="entry name" value="SGNH hydrolase"/>
    <property type="match status" value="1"/>
</dbReference>
<evidence type="ECO:0000256" key="1">
    <source>
        <dbReference type="ARBA" id="ARBA00022801"/>
    </source>
</evidence>
<proteinExistence type="predicted"/>
<dbReference type="Pfam" id="PF03629">
    <property type="entry name" value="SASA"/>
    <property type="match status" value="1"/>
</dbReference>
<evidence type="ECO:0000256" key="2">
    <source>
        <dbReference type="SAM" id="Phobius"/>
    </source>
</evidence>
<keyword evidence="1" id="KW-0378">Hydrolase</keyword>
<dbReference type="AlphaFoldDB" id="A0A8S3Z763"/>